<dbReference type="InterPro" id="IPR008922">
    <property type="entry name" value="Di-copper_centre_dom_sf"/>
</dbReference>
<feature type="domain" description="Tyrosinase copper-binding" evidence="6">
    <location>
        <begin position="215"/>
        <end position="226"/>
    </location>
</feature>
<protein>
    <submittedName>
        <fullName evidence="7">Tyrosinase family protein</fullName>
    </submittedName>
</protein>
<keyword evidence="4" id="KW-0186">Copper</keyword>
<evidence type="ECO:0000256" key="4">
    <source>
        <dbReference type="ARBA" id="ARBA00023008"/>
    </source>
</evidence>
<dbReference type="PROSITE" id="PS00497">
    <property type="entry name" value="TYROSINASE_1"/>
    <property type="match status" value="1"/>
</dbReference>
<name>A0ABW7YV31_9ACTN</name>
<comment type="cofactor">
    <cofactor evidence="1">
        <name>Cu(2+)</name>
        <dbReference type="ChEBI" id="CHEBI:29036"/>
    </cofactor>
</comment>
<evidence type="ECO:0000259" key="5">
    <source>
        <dbReference type="PROSITE" id="PS00497"/>
    </source>
</evidence>
<evidence type="ECO:0000256" key="1">
    <source>
        <dbReference type="ARBA" id="ARBA00001973"/>
    </source>
</evidence>
<evidence type="ECO:0000256" key="2">
    <source>
        <dbReference type="ARBA" id="ARBA00009928"/>
    </source>
</evidence>
<evidence type="ECO:0000259" key="6">
    <source>
        <dbReference type="PROSITE" id="PS00498"/>
    </source>
</evidence>
<evidence type="ECO:0000313" key="7">
    <source>
        <dbReference type="EMBL" id="MFI6499128.1"/>
    </source>
</evidence>
<dbReference type="RefSeq" id="WP_397082348.1">
    <property type="nucleotide sequence ID" value="NZ_JBITGY010000004.1"/>
</dbReference>
<evidence type="ECO:0000256" key="3">
    <source>
        <dbReference type="ARBA" id="ARBA00022723"/>
    </source>
</evidence>
<keyword evidence="3" id="KW-0479">Metal-binding</keyword>
<comment type="caution">
    <text evidence="7">The sequence shown here is derived from an EMBL/GenBank/DDBJ whole genome shotgun (WGS) entry which is preliminary data.</text>
</comment>
<reference evidence="7 8" key="1">
    <citation type="submission" date="2024-10" db="EMBL/GenBank/DDBJ databases">
        <title>The Natural Products Discovery Center: Release of the First 8490 Sequenced Strains for Exploring Actinobacteria Biosynthetic Diversity.</title>
        <authorList>
            <person name="Kalkreuter E."/>
            <person name="Kautsar S.A."/>
            <person name="Yang D."/>
            <person name="Bader C.D."/>
            <person name="Teijaro C.N."/>
            <person name="Fluegel L."/>
            <person name="Davis C.M."/>
            <person name="Simpson J.R."/>
            <person name="Lauterbach L."/>
            <person name="Steele A.D."/>
            <person name="Gui C."/>
            <person name="Meng S."/>
            <person name="Li G."/>
            <person name="Viehrig K."/>
            <person name="Ye F."/>
            <person name="Su P."/>
            <person name="Kiefer A.F."/>
            <person name="Nichols A."/>
            <person name="Cepeda A.J."/>
            <person name="Yan W."/>
            <person name="Fan B."/>
            <person name="Jiang Y."/>
            <person name="Adhikari A."/>
            <person name="Zheng C.-J."/>
            <person name="Schuster L."/>
            <person name="Cowan T.M."/>
            <person name="Smanski M.J."/>
            <person name="Chevrette M.G."/>
            <person name="De Carvalho L.P.S."/>
            <person name="Shen B."/>
        </authorList>
    </citation>
    <scope>NUCLEOTIDE SEQUENCE [LARGE SCALE GENOMIC DNA]</scope>
    <source>
        <strain evidence="7 8">NPDC050545</strain>
    </source>
</reference>
<dbReference type="SUPFAM" id="SSF48056">
    <property type="entry name" value="Di-copper centre-containing domain"/>
    <property type="match status" value="1"/>
</dbReference>
<dbReference type="InterPro" id="IPR002227">
    <property type="entry name" value="Tyrosinase_Cu-bd"/>
</dbReference>
<accession>A0ABW7YV31</accession>
<dbReference type="PROSITE" id="PS00498">
    <property type="entry name" value="TYROSINASE_2"/>
    <property type="match status" value="1"/>
</dbReference>
<dbReference type="PANTHER" id="PTHR11474">
    <property type="entry name" value="TYROSINASE FAMILY MEMBER"/>
    <property type="match status" value="1"/>
</dbReference>
<dbReference type="EMBL" id="JBITGY010000004">
    <property type="protein sequence ID" value="MFI6499128.1"/>
    <property type="molecule type" value="Genomic_DNA"/>
</dbReference>
<dbReference type="PRINTS" id="PR00092">
    <property type="entry name" value="TYROSINASE"/>
</dbReference>
<dbReference type="Pfam" id="PF00264">
    <property type="entry name" value="Tyrosinase"/>
    <property type="match status" value="1"/>
</dbReference>
<keyword evidence="8" id="KW-1185">Reference proteome</keyword>
<proteinExistence type="inferred from homology"/>
<dbReference type="InterPro" id="IPR050316">
    <property type="entry name" value="Tyrosinase/Hemocyanin"/>
</dbReference>
<comment type="similarity">
    <text evidence="2">Belongs to the tyrosinase family.</text>
</comment>
<evidence type="ECO:0000313" key="8">
    <source>
        <dbReference type="Proteomes" id="UP001612741"/>
    </source>
</evidence>
<gene>
    <name evidence="7" type="ORF">ACIBG2_17200</name>
</gene>
<dbReference type="Gene3D" id="1.10.1280.10">
    <property type="entry name" value="Di-copper center containing domain from catechol oxidase"/>
    <property type="match status" value="1"/>
</dbReference>
<feature type="domain" description="Tyrosinase copper-binding" evidence="5">
    <location>
        <begin position="61"/>
        <end position="78"/>
    </location>
</feature>
<sequence>MEAVTMGVRKNITSLTADERKRFTEAVVALKNGGADRYEPFVKTHVDFFGRDPSTGINWAHQAPTFLPWHRRYLLEFERSLQSIDPTVSLPYWDWTTARSTSAFPWTDDFLGRYTAAGPVTTGPFRRGVWNVDPNNDQSGLTYIRRALGGDNGIVTLPTAAQVTTVQAVTPYDTAYGTTSTGYRNQSEGFRGPNLHNRVHNWVGGTMPTTSSTNDPVFWLHHCFVDKLWADWQTAHPGIDHYQPTGAGGSTVVDLNEQMRPWNDADSTPASLLDWTKWYTYQ</sequence>
<dbReference type="Proteomes" id="UP001612741">
    <property type="component" value="Unassembled WGS sequence"/>
</dbReference>
<dbReference type="PANTHER" id="PTHR11474:SF126">
    <property type="entry name" value="TYROSINASE-LIKE PROTEIN TYR-1-RELATED"/>
    <property type="match status" value="1"/>
</dbReference>
<organism evidence="7 8">
    <name type="scientific">Nonomuraea typhae</name>
    <dbReference type="NCBI Taxonomy" id="2603600"/>
    <lineage>
        <taxon>Bacteria</taxon>
        <taxon>Bacillati</taxon>
        <taxon>Actinomycetota</taxon>
        <taxon>Actinomycetes</taxon>
        <taxon>Streptosporangiales</taxon>
        <taxon>Streptosporangiaceae</taxon>
        <taxon>Nonomuraea</taxon>
    </lineage>
</organism>